<dbReference type="InterPro" id="IPR003439">
    <property type="entry name" value="ABC_transporter-like_ATP-bd"/>
</dbReference>
<protein>
    <submittedName>
        <fullName evidence="12">ABC transporter ATP-binding protein</fullName>
    </submittedName>
</protein>
<reference evidence="12 13" key="1">
    <citation type="submission" date="2018-01" db="EMBL/GenBank/DDBJ databases">
        <title>Draft genome of the type strain Pseudomonas oceani DSM 100277 isolated from the deep water in Okinawa trough, northwestern Pacific Ocean.</title>
        <authorList>
            <person name="Gomila M."/>
            <person name="Mulet M."/>
            <person name="Garcia-Valdes E."/>
            <person name="Lalucat J."/>
        </authorList>
    </citation>
    <scope>NUCLEOTIDE SEQUENCE [LARGE SCALE GENOMIC DNA]</scope>
    <source>
        <strain evidence="12 13">DSM 100277</strain>
    </source>
</reference>
<proteinExistence type="predicted"/>
<dbReference type="InterPro" id="IPR039421">
    <property type="entry name" value="Type_1_exporter"/>
</dbReference>
<evidence type="ECO:0000256" key="7">
    <source>
        <dbReference type="ARBA" id="ARBA00022989"/>
    </source>
</evidence>
<dbReference type="OrthoDB" id="9806127at2"/>
<comment type="subcellular location">
    <subcellularLocation>
        <location evidence="1">Cell membrane</location>
        <topology evidence="1">Multi-pass membrane protein</topology>
    </subcellularLocation>
</comment>
<evidence type="ECO:0000259" key="10">
    <source>
        <dbReference type="PROSITE" id="PS50893"/>
    </source>
</evidence>
<dbReference type="PANTHER" id="PTHR24221">
    <property type="entry name" value="ATP-BINDING CASSETTE SUB-FAMILY B"/>
    <property type="match status" value="1"/>
</dbReference>
<feature type="transmembrane region" description="Helical" evidence="9">
    <location>
        <begin position="157"/>
        <end position="177"/>
    </location>
</feature>
<sequence>MLKTLVQLLGEDAGILRRYSWMAVLYGALCGLSIASVVPVITHLLNNDVRGATPWLLALLAGVILCWGLRRHVEQAGIRVGVAILQGARHRLGDQMASMPVGWFSPQNTARLSHVVTQGMMSVAQLPAHVFTPVIAGVITPLVLVGALLVLHWQLGLIALLALPLLAAVLGLSSMLAKRADSAFQQRFAEASQRVVEFAQAQSVLRAFNGEGNSLRLLEDASLQQRRSGMRLIWLSSSAAVMNSWVVQAVFAALLICAAFWLNSELDGGLQNGDMAALIAALLLVSRFVDSLQEVAGYSEVVRNARGQLDAIEELYAVEPLPEPDRPQIPRDSAIELVDVHFRYAAQEAEVLRGLNVRIEAGSMTALIGESGSGKSTLAGLIARSFDVSEGAVLVGGVDVRQIASAQLAGQISQIFQSTYLFTGSIAENIRLGNPDASDAEVREAAELAGVAEIIARLPQGLETQVGEGGTRLSGGERQRITIARALLKNAPILLVDEATAALDTESQAVIAETLTRLRGQRTLVVIAHQLSTIAQADQIIVLEDGLIVECGAPKQLQAQQGRYAHFLKQRQAAAGWRINQQVPTGARN</sequence>
<evidence type="ECO:0000256" key="8">
    <source>
        <dbReference type="ARBA" id="ARBA00023136"/>
    </source>
</evidence>
<evidence type="ECO:0000256" key="1">
    <source>
        <dbReference type="ARBA" id="ARBA00004651"/>
    </source>
</evidence>
<evidence type="ECO:0000259" key="11">
    <source>
        <dbReference type="PROSITE" id="PS50929"/>
    </source>
</evidence>
<feature type="transmembrane region" description="Helical" evidence="9">
    <location>
        <begin position="130"/>
        <end position="151"/>
    </location>
</feature>
<keyword evidence="2" id="KW-0813">Transport</keyword>
<comment type="caution">
    <text evidence="12">The sequence shown here is derived from an EMBL/GenBank/DDBJ whole genome shotgun (WGS) entry which is preliminary data.</text>
</comment>
<dbReference type="Proteomes" id="UP000243451">
    <property type="component" value="Unassembled WGS sequence"/>
</dbReference>
<keyword evidence="6 12" id="KW-0067">ATP-binding</keyword>
<keyword evidence="3" id="KW-1003">Cell membrane</keyword>
<dbReference type="Gene3D" id="1.20.1560.10">
    <property type="entry name" value="ABC transporter type 1, transmembrane domain"/>
    <property type="match status" value="1"/>
</dbReference>
<dbReference type="PANTHER" id="PTHR24221:SF654">
    <property type="entry name" value="ATP-BINDING CASSETTE SUB-FAMILY B MEMBER 6"/>
    <property type="match status" value="1"/>
</dbReference>
<dbReference type="PROSITE" id="PS50893">
    <property type="entry name" value="ABC_TRANSPORTER_2"/>
    <property type="match status" value="1"/>
</dbReference>
<evidence type="ECO:0000313" key="13">
    <source>
        <dbReference type="Proteomes" id="UP000243451"/>
    </source>
</evidence>
<dbReference type="GO" id="GO:0034040">
    <property type="term" value="F:ATPase-coupled lipid transmembrane transporter activity"/>
    <property type="evidence" value="ECO:0007669"/>
    <property type="project" value="TreeGrafter"/>
</dbReference>
<keyword evidence="5" id="KW-0547">Nucleotide-binding</keyword>
<keyword evidence="7 9" id="KW-1133">Transmembrane helix</keyword>
<dbReference type="AlphaFoldDB" id="A0A2P4EW66"/>
<dbReference type="FunFam" id="3.40.50.300:FF:000221">
    <property type="entry name" value="Multidrug ABC transporter ATP-binding protein"/>
    <property type="match status" value="1"/>
</dbReference>
<dbReference type="Pfam" id="PF00664">
    <property type="entry name" value="ABC_membrane"/>
    <property type="match status" value="1"/>
</dbReference>
<dbReference type="InterPro" id="IPR036640">
    <property type="entry name" value="ABC1_TM_sf"/>
</dbReference>
<dbReference type="PROSITE" id="PS50929">
    <property type="entry name" value="ABC_TM1F"/>
    <property type="match status" value="1"/>
</dbReference>
<dbReference type="InterPro" id="IPR027417">
    <property type="entry name" value="P-loop_NTPase"/>
</dbReference>
<dbReference type="EMBL" id="PPSK01000005">
    <property type="protein sequence ID" value="POB04202.1"/>
    <property type="molecule type" value="Genomic_DNA"/>
</dbReference>
<organism evidence="12 13">
    <name type="scientific">Halopseudomonas oceani</name>
    <dbReference type="NCBI Taxonomy" id="1708783"/>
    <lineage>
        <taxon>Bacteria</taxon>
        <taxon>Pseudomonadati</taxon>
        <taxon>Pseudomonadota</taxon>
        <taxon>Gammaproteobacteria</taxon>
        <taxon>Pseudomonadales</taxon>
        <taxon>Pseudomonadaceae</taxon>
        <taxon>Halopseudomonas</taxon>
    </lineage>
</organism>
<feature type="domain" description="ABC transmembrane type-1" evidence="11">
    <location>
        <begin position="22"/>
        <end position="304"/>
    </location>
</feature>
<dbReference type="GO" id="GO:0005524">
    <property type="term" value="F:ATP binding"/>
    <property type="evidence" value="ECO:0007669"/>
    <property type="project" value="UniProtKB-KW"/>
</dbReference>
<dbReference type="GO" id="GO:0005886">
    <property type="term" value="C:plasma membrane"/>
    <property type="evidence" value="ECO:0007669"/>
    <property type="project" value="UniProtKB-SubCell"/>
</dbReference>
<dbReference type="RefSeq" id="WP_104737805.1">
    <property type="nucleotide sequence ID" value="NZ_BMHR01000001.1"/>
</dbReference>
<accession>A0A2P4EW66</accession>
<dbReference type="PROSITE" id="PS00211">
    <property type="entry name" value="ABC_TRANSPORTER_1"/>
    <property type="match status" value="1"/>
</dbReference>
<evidence type="ECO:0000256" key="6">
    <source>
        <dbReference type="ARBA" id="ARBA00022840"/>
    </source>
</evidence>
<dbReference type="InterPro" id="IPR017871">
    <property type="entry name" value="ABC_transporter-like_CS"/>
</dbReference>
<evidence type="ECO:0000256" key="3">
    <source>
        <dbReference type="ARBA" id="ARBA00022475"/>
    </source>
</evidence>
<evidence type="ECO:0000256" key="2">
    <source>
        <dbReference type="ARBA" id="ARBA00022448"/>
    </source>
</evidence>
<keyword evidence="13" id="KW-1185">Reference proteome</keyword>
<feature type="transmembrane region" description="Helical" evidence="9">
    <location>
        <begin position="21"/>
        <end position="45"/>
    </location>
</feature>
<dbReference type="GO" id="GO:0140359">
    <property type="term" value="F:ABC-type transporter activity"/>
    <property type="evidence" value="ECO:0007669"/>
    <property type="project" value="InterPro"/>
</dbReference>
<gene>
    <name evidence="12" type="ORF">C1949_07205</name>
</gene>
<dbReference type="SMART" id="SM00382">
    <property type="entry name" value="AAA"/>
    <property type="match status" value="1"/>
</dbReference>
<feature type="domain" description="ABC transporter" evidence="10">
    <location>
        <begin position="335"/>
        <end position="570"/>
    </location>
</feature>
<evidence type="ECO:0000256" key="9">
    <source>
        <dbReference type="SAM" id="Phobius"/>
    </source>
</evidence>
<evidence type="ECO:0000256" key="4">
    <source>
        <dbReference type="ARBA" id="ARBA00022692"/>
    </source>
</evidence>
<feature type="transmembrane region" description="Helical" evidence="9">
    <location>
        <begin position="51"/>
        <end position="69"/>
    </location>
</feature>
<keyword evidence="4 9" id="KW-0812">Transmembrane</keyword>
<evidence type="ECO:0000256" key="5">
    <source>
        <dbReference type="ARBA" id="ARBA00022741"/>
    </source>
</evidence>
<dbReference type="InterPro" id="IPR003593">
    <property type="entry name" value="AAA+_ATPase"/>
</dbReference>
<dbReference type="SUPFAM" id="SSF52540">
    <property type="entry name" value="P-loop containing nucleoside triphosphate hydrolases"/>
    <property type="match status" value="1"/>
</dbReference>
<dbReference type="Gene3D" id="3.40.50.300">
    <property type="entry name" value="P-loop containing nucleotide triphosphate hydrolases"/>
    <property type="match status" value="1"/>
</dbReference>
<evidence type="ECO:0000313" key="12">
    <source>
        <dbReference type="EMBL" id="POB04202.1"/>
    </source>
</evidence>
<name>A0A2P4EW66_9GAMM</name>
<keyword evidence="8 9" id="KW-0472">Membrane</keyword>
<dbReference type="SUPFAM" id="SSF90123">
    <property type="entry name" value="ABC transporter transmembrane region"/>
    <property type="match status" value="1"/>
</dbReference>
<feature type="transmembrane region" description="Helical" evidence="9">
    <location>
        <begin position="232"/>
        <end position="262"/>
    </location>
</feature>
<dbReference type="Pfam" id="PF00005">
    <property type="entry name" value="ABC_tran"/>
    <property type="match status" value="1"/>
</dbReference>
<dbReference type="GO" id="GO:0016887">
    <property type="term" value="F:ATP hydrolysis activity"/>
    <property type="evidence" value="ECO:0007669"/>
    <property type="project" value="InterPro"/>
</dbReference>
<dbReference type="InterPro" id="IPR011527">
    <property type="entry name" value="ABC1_TM_dom"/>
</dbReference>